<keyword evidence="8" id="KW-1185">Reference proteome</keyword>
<dbReference type="InterPro" id="IPR022791">
    <property type="entry name" value="L-PG_synthase/AglD"/>
</dbReference>
<dbReference type="EMBL" id="SMNA01000003">
    <property type="protein sequence ID" value="TDE96111.1"/>
    <property type="molecule type" value="Genomic_DNA"/>
</dbReference>
<organism evidence="7 8">
    <name type="scientific">Occultella glacieicola</name>
    <dbReference type="NCBI Taxonomy" id="2518684"/>
    <lineage>
        <taxon>Bacteria</taxon>
        <taxon>Bacillati</taxon>
        <taxon>Actinomycetota</taxon>
        <taxon>Actinomycetes</taxon>
        <taxon>Micrococcales</taxon>
        <taxon>Ruaniaceae</taxon>
        <taxon>Occultella</taxon>
    </lineage>
</organism>
<evidence type="ECO:0000256" key="1">
    <source>
        <dbReference type="ARBA" id="ARBA00004651"/>
    </source>
</evidence>
<keyword evidence="4 6" id="KW-1133">Transmembrane helix</keyword>
<feature type="transmembrane region" description="Helical" evidence="6">
    <location>
        <begin position="170"/>
        <end position="193"/>
    </location>
</feature>
<feature type="transmembrane region" description="Helical" evidence="6">
    <location>
        <begin position="246"/>
        <end position="268"/>
    </location>
</feature>
<comment type="caution">
    <text evidence="7">The sequence shown here is derived from an EMBL/GenBank/DDBJ whole genome shotgun (WGS) entry which is preliminary data.</text>
</comment>
<accession>A0ABY2E698</accession>
<sequence length="363" mass="37441">MRLLRPPTTASVRHRTAAARRAARLEYVPMTPSSPDAEPAVPQEAGQDNHPRLRVAVRVVGIVAAVAALTLCTIALVDSWSTVSTAVASADPRWLALALLASAASMVGLAVLWKRTLTTFGAVHPIREVSSWYFVGELGKYIPGGIWPVVGRGELAARAGVSRGLAYTSTLLSLALMCVGAALASGLLAPFLAADGGRVGPEMALLVLVPIGVICAHPSVSGRMLALLDRFTKGRVRVAAPPFRTMLSLILGAVPTWLLVGAASVAVTQALGYEQLPARIAFAAIAAWIVGFLAVPVPAGAGIREILFVAISGLEPGPAVAVAAIARLLLMVVDAGGGILGLLWLRAARGPQTPTPPEGGSVE</sequence>
<keyword evidence="2" id="KW-1003">Cell membrane</keyword>
<evidence type="ECO:0000256" key="3">
    <source>
        <dbReference type="ARBA" id="ARBA00022692"/>
    </source>
</evidence>
<keyword evidence="3 6" id="KW-0812">Transmembrane</keyword>
<feature type="transmembrane region" description="Helical" evidence="6">
    <location>
        <begin position="280"/>
        <end position="299"/>
    </location>
</feature>
<feature type="transmembrane region" description="Helical" evidence="6">
    <location>
        <begin position="93"/>
        <end position="112"/>
    </location>
</feature>
<dbReference type="Pfam" id="PF03706">
    <property type="entry name" value="LPG_synthase_TM"/>
    <property type="match status" value="1"/>
</dbReference>
<gene>
    <name evidence="7" type="ORF">EXU48_07710</name>
</gene>
<evidence type="ECO:0000256" key="2">
    <source>
        <dbReference type="ARBA" id="ARBA00022475"/>
    </source>
</evidence>
<dbReference type="Proteomes" id="UP000504882">
    <property type="component" value="Unassembled WGS sequence"/>
</dbReference>
<feature type="transmembrane region" description="Helical" evidence="6">
    <location>
        <begin position="55"/>
        <end position="77"/>
    </location>
</feature>
<evidence type="ECO:0000313" key="8">
    <source>
        <dbReference type="Proteomes" id="UP000504882"/>
    </source>
</evidence>
<comment type="subcellular location">
    <subcellularLocation>
        <location evidence="1">Cell membrane</location>
        <topology evidence="1">Multi-pass membrane protein</topology>
    </subcellularLocation>
</comment>
<evidence type="ECO:0000256" key="5">
    <source>
        <dbReference type="ARBA" id="ARBA00023136"/>
    </source>
</evidence>
<keyword evidence="5 6" id="KW-0472">Membrane</keyword>
<evidence type="ECO:0000256" key="6">
    <source>
        <dbReference type="SAM" id="Phobius"/>
    </source>
</evidence>
<evidence type="ECO:0000256" key="4">
    <source>
        <dbReference type="ARBA" id="ARBA00022989"/>
    </source>
</evidence>
<name>A0ABY2E698_9MICO</name>
<proteinExistence type="predicted"/>
<protein>
    <submittedName>
        <fullName evidence="7">Flippase-like domain-containing protein</fullName>
    </submittedName>
</protein>
<feature type="transmembrane region" description="Helical" evidence="6">
    <location>
        <begin position="205"/>
        <end position="226"/>
    </location>
</feature>
<reference evidence="7 8" key="1">
    <citation type="submission" date="2019-03" db="EMBL/GenBank/DDBJ databases">
        <title>Genomic features of bacteria from cold environments.</title>
        <authorList>
            <person name="Shen L."/>
        </authorList>
    </citation>
    <scope>NUCLEOTIDE SEQUENCE [LARGE SCALE GENOMIC DNA]</scope>
    <source>
        <strain evidence="8">T3246-1</strain>
    </source>
</reference>
<evidence type="ECO:0000313" key="7">
    <source>
        <dbReference type="EMBL" id="TDE96111.1"/>
    </source>
</evidence>